<evidence type="ECO:0000313" key="4">
    <source>
        <dbReference type="Proteomes" id="UP000179010"/>
    </source>
</evidence>
<dbReference type="InterPro" id="IPR050190">
    <property type="entry name" value="UPF0213_domain"/>
</dbReference>
<dbReference type="InterPro" id="IPR035901">
    <property type="entry name" value="GIY-YIG_endonuc_sf"/>
</dbReference>
<comment type="similarity">
    <text evidence="1">Belongs to the UPF0213 family.</text>
</comment>
<gene>
    <name evidence="3" type="ORF">A2994_03910</name>
</gene>
<evidence type="ECO:0000256" key="1">
    <source>
        <dbReference type="ARBA" id="ARBA00007435"/>
    </source>
</evidence>
<comment type="caution">
    <text evidence="3">The sequence shown here is derived from an EMBL/GenBank/DDBJ whole genome shotgun (WGS) entry which is preliminary data.</text>
</comment>
<dbReference type="STRING" id="1798539.A2994_03910"/>
<evidence type="ECO:0000313" key="3">
    <source>
        <dbReference type="EMBL" id="OGB85146.1"/>
    </source>
</evidence>
<accession>A0A1F4PNH2</accession>
<organism evidence="3 4">
    <name type="scientific">candidate division Kazan bacterium RIFCSPLOWO2_01_FULL_48_13</name>
    <dbReference type="NCBI Taxonomy" id="1798539"/>
    <lineage>
        <taxon>Bacteria</taxon>
        <taxon>Bacteria division Kazan-3B-28</taxon>
    </lineage>
</organism>
<evidence type="ECO:0000259" key="2">
    <source>
        <dbReference type="PROSITE" id="PS50164"/>
    </source>
</evidence>
<dbReference type="PANTHER" id="PTHR34477:SF1">
    <property type="entry name" value="UPF0213 PROTEIN YHBQ"/>
    <property type="match status" value="1"/>
</dbReference>
<dbReference type="SMART" id="SM00465">
    <property type="entry name" value="GIYc"/>
    <property type="match status" value="1"/>
</dbReference>
<dbReference type="Pfam" id="PF01541">
    <property type="entry name" value="GIY-YIG"/>
    <property type="match status" value="1"/>
</dbReference>
<dbReference type="InterPro" id="IPR000305">
    <property type="entry name" value="GIY-YIG_endonuc"/>
</dbReference>
<protein>
    <submittedName>
        <fullName evidence="3">Excinuclease ABC subunit C</fullName>
    </submittedName>
</protein>
<dbReference type="EMBL" id="METE01000010">
    <property type="protein sequence ID" value="OGB85146.1"/>
    <property type="molecule type" value="Genomic_DNA"/>
</dbReference>
<dbReference type="PANTHER" id="PTHR34477">
    <property type="entry name" value="UPF0213 PROTEIN YHBQ"/>
    <property type="match status" value="1"/>
</dbReference>
<dbReference type="AlphaFoldDB" id="A0A1F4PNH2"/>
<dbReference type="PROSITE" id="PS50164">
    <property type="entry name" value="GIY_YIG"/>
    <property type="match status" value="1"/>
</dbReference>
<sequence length="86" mass="10057">MIYTYVLQSSKDGKWYTGSTNNLRKRFSQHNSNVITATKGRGPFTLIYYEACLDDHDARVKKKYLKTGMGKRYIKTRLKRFLILTG</sequence>
<dbReference type="Proteomes" id="UP000179010">
    <property type="component" value="Unassembled WGS sequence"/>
</dbReference>
<dbReference type="Gene3D" id="3.40.1440.10">
    <property type="entry name" value="GIY-YIG endonuclease"/>
    <property type="match status" value="1"/>
</dbReference>
<feature type="domain" description="GIY-YIG" evidence="2">
    <location>
        <begin position="1"/>
        <end position="75"/>
    </location>
</feature>
<dbReference type="SUPFAM" id="SSF82771">
    <property type="entry name" value="GIY-YIG endonuclease"/>
    <property type="match status" value="1"/>
</dbReference>
<name>A0A1F4PNH2_UNCK3</name>
<reference evidence="3 4" key="1">
    <citation type="journal article" date="2016" name="Nat. Commun.">
        <title>Thousands of microbial genomes shed light on interconnected biogeochemical processes in an aquifer system.</title>
        <authorList>
            <person name="Anantharaman K."/>
            <person name="Brown C.T."/>
            <person name="Hug L.A."/>
            <person name="Sharon I."/>
            <person name="Castelle C.J."/>
            <person name="Probst A.J."/>
            <person name="Thomas B.C."/>
            <person name="Singh A."/>
            <person name="Wilkins M.J."/>
            <person name="Karaoz U."/>
            <person name="Brodie E.L."/>
            <person name="Williams K.H."/>
            <person name="Hubbard S.S."/>
            <person name="Banfield J.F."/>
        </authorList>
    </citation>
    <scope>NUCLEOTIDE SEQUENCE [LARGE SCALE GENOMIC DNA]</scope>
</reference>
<proteinExistence type="inferred from homology"/>